<dbReference type="AlphaFoldDB" id="A0AAW0AR35"/>
<gene>
    <name evidence="1" type="ORF">R3P38DRAFT_2543811</name>
</gene>
<accession>A0AAW0AR35</accession>
<sequence length="156" mass="17373">MNALFTAEDHAFIRRENRRIDASGVEAEKTRKIVEFRQQTAEMNKEKAAAKAQQAADLLRANLLRPLVSLAEMEALTVAKIVDQLSAYRARGVPDILAMSKYKVKADKLAALRAAYHWYQSNMASAPPPTVPSSTVEPSVQIIDDWAADEDVEMDE</sequence>
<keyword evidence="2" id="KW-1185">Reference proteome</keyword>
<dbReference type="Proteomes" id="UP001362999">
    <property type="component" value="Unassembled WGS sequence"/>
</dbReference>
<evidence type="ECO:0000313" key="2">
    <source>
        <dbReference type="Proteomes" id="UP001362999"/>
    </source>
</evidence>
<name>A0AAW0AR35_9AGAR</name>
<reference evidence="1 2" key="1">
    <citation type="journal article" date="2024" name="J Genomics">
        <title>Draft genome sequencing and assembly of Favolaschia claudopus CIRM-BRFM 2984 isolated from oak limbs.</title>
        <authorList>
            <person name="Navarro D."/>
            <person name="Drula E."/>
            <person name="Chaduli D."/>
            <person name="Cazenave R."/>
            <person name="Ahrendt S."/>
            <person name="Wang J."/>
            <person name="Lipzen A."/>
            <person name="Daum C."/>
            <person name="Barry K."/>
            <person name="Grigoriev I.V."/>
            <person name="Favel A."/>
            <person name="Rosso M.N."/>
            <person name="Martin F."/>
        </authorList>
    </citation>
    <scope>NUCLEOTIDE SEQUENCE [LARGE SCALE GENOMIC DNA]</scope>
    <source>
        <strain evidence="1 2">CIRM-BRFM 2984</strain>
    </source>
</reference>
<evidence type="ECO:0000313" key="1">
    <source>
        <dbReference type="EMBL" id="KAK7015442.1"/>
    </source>
</evidence>
<proteinExistence type="predicted"/>
<dbReference type="EMBL" id="JAWWNJ010000054">
    <property type="protein sequence ID" value="KAK7015442.1"/>
    <property type="molecule type" value="Genomic_DNA"/>
</dbReference>
<organism evidence="1 2">
    <name type="scientific">Favolaschia claudopus</name>
    <dbReference type="NCBI Taxonomy" id="2862362"/>
    <lineage>
        <taxon>Eukaryota</taxon>
        <taxon>Fungi</taxon>
        <taxon>Dikarya</taxon>
        <taxon>Basidiomycota</taxon>
        <taxon>Agaricomycotina</taxon>
        <taxon>Agaricomycetes</taxon>
        <taxon>Agaricomycetidae</taxon>
        <taxon>Agaricales</taxon>
        <taxon>Marasmiineae</taxon>
        <taxon>Mycenaceae</taxon>
        <taxon>Favolaschia</taxon>
    </lineage>
</organism>
<protein>
    <submittedName>
        <fullName evidence="1">Uncharacterized protein</fullName>
    </submittedName>
</protein>
<comment type="caution">
    <text evidence="1">The sequence shown here is derived from an EMBL/GenBank/DDBJ whole genome shotgun (WGS) entry which is preliminary data.</text>
</comment>